<evidence type="ECO:0000313" key="1">
    <source>
        <dbReference type="EMBL" id="EGZ04795.1"/>
    </source>
</evidence>
<dbReference type="GeneID" id="20648777"/>
<name>G5AI70_PHYSP</name>
<dbReference type="Proteomes" id="UP000002640">
    <property type="component" value="Unassembled WGS sequence"/>
</dbReference>
<dbReference type="RefSeq" id="XP_009539771.1">
    <property type="nucleotide sequence ID" value="XM_009541476.1"/>
</dbReference>
<dbReference type="InParanoid" id="G5AI70"/>
<reference evidence="1" key="2">
    <citation type="submission" date="2011-09" db="EMBL/GenBank/DDBJ databases">
        <authorList>
            <consortium name="US DOE Joint Genome Institute (JGI-PGF)"/>
            <person name="Aerts A."/>
            <person name="Grimwood J."/>
            <person name="Schmutz J."/>
            <person name="Lucas S."/>
            <person name="Hammon N."/>
            <person name="Glavina del Rio T."/>
            <person name="Dalin E."/>
            <person name="Tice H."/>
            <person name="Pitluck S."/>
            <person name="Dehal P."/>
            <person name="Chapman J."/>
            <person name="Putman N.H."/>
            <person name="Salamov A.A."/>
            <person name="Terry A."/>
            <person name="Rokhsar D.S."/>
            <person name="Boore J.L."/>
            <person name="Tripathy S."/>
            <person name="Tyler B.M."/>
            <person name="Grigoriev I.V."/>
        </authorList>
    </citation>
    <scope>NUCLEOTIDE SEQUENCE</scope>
    <source>
        <strain evidence="1">P6497</strain>
    </source>
</reference>
<dbReference type="EMBL" id="JH159174">
    <property type="protein sequence ID" value="EGZ04795.1"/>
    <property type="molecule type" value="Genomic_DNA"/>
</dbReference>
<reference evidence="1 3" key="1">
    <citation type="journal article" date="2006" name="Science">
        <title>Phytophthora genome sequences uncover evolutionary origins and mechanisms of pathogenesis.</title>
        <authorList>
            <person name="Tyler B.M."/>
            <person name="Tripathy S."/>
            <person name="Zhang X."/>
            <person name="Dehal P."/>
            <person name="Jiang R.H."/>
            <person name="Aerts A."/>
            <person name="Arredondo F.D."/>
            <person name="Baxter L."/>
            <person name="Bensasson D."/>
            <person name="Beynon J.L."/>
            <person name="Chapman J."/>
            <person name="Damasceno C.M."/>
            <person name="Dorrance A.E."/>
            <person name="Dou D."/>
            <person name="Dickerman A.W."/>
            <person name="Dubchak I.L."/>
            <person name="Garbelotto M."/>
            <person name="Gijzen M."/>
            <person name="Gordon S.G."/>
            <person name="Govers F."/>
            <person name="Grunwald N.J."/>
            <person name="Huang W."/>
            <person name="Ivors K.L."/>
            <person name="Jones R.W."/>
            <person name="Kamoun S."/>
            <person name="Krampis K."/>
            <person name="Lamour K.H."/>
            <person name="Lee M.K."/>
            <person name="McDonald W.H."/>
            <person name="Medina M."/>
            <person name="Meijer H.J."/>
            <person name="Nordberg E.K."/>
            <person name="Maclean D.J."/>
            <person name="Ospina-Giraldo M.D."/>
            <person name="Morris P.F."/>
            <person name="Phuntumart V."/>
            <person name="Putnam N.H."/>
            <person name="Rash S."/>
            <person name="Rose J.K."/>
            <person name="Sakihama Y."/>
            <person name="Salamov A.A."/>
            <person name="Savidor A."/>
            <person name="Scheuring C.F."/>
            <person name="Smith B.M."/>
            <person name="Sobral B.W."/>
            <person name="Terry A."/>
            <person name="Torto-Alalibo T.A."/>
            <person name="Win J."/>
            <person name="Xu Z."/>
            <person name="Zhang H."/>
            <person name="Grigoriev I.V."/>
            <person name="Rokhsar D.S."/>
            <person name="Boore J.L."/>
        </authorList>
    </citation>
    <scope>NUCLEOTIDE SEQUENCE [LARGE SCALE GENOMIC DNA]</scope>
    <source>
        <strain evidence="1 3">P6497</strain>
    </source>
</reference>
<evidence type="ECO:0000313" key="2">
    <source>
        <dbReference type="EMBL" id="EGZ18155.1"/>
    </source>
</evidence>
<evidence type="ECO:0000313" key="3">
    <source>
        <dbReference type="Proteomes" id="UP000002640"/>
    </source>
</evidence>
<dbReference type="Pfam" id="PF13365">
    <property type="entry name" value="Trypsin_2"/>
    <property type="match status" value="1"/>
</dbReference>
<dbReference type="RefSeq" id="XP_009527213.1">
    <property type="nucleotide sequence ID" value="XM_009528918.1"/>
</dbReference>
<dbReference type="EMBL" id="JH159154">
    <property type="protein sequence ID" value="EGZ18155.1"/>
    <property type="molecule type" value="Genomic_DNA"/>
</dbReference>
<dbReference type="GeneID" id="20663990"/>
<dbReference type="AlphaFoldDB" id="G5AI70"/>
<dbReference type="InterPro" id="IPR009003">
    <property type="entry name" value="Peptidase_S1_PA"/>
</dbReference>
<accession>G5AI70</accession>
<gene>
    <name evidence="2" type="ORF">PHYSODRAFT_346301</name>
    <name evidence="1" type="ORF">PHYSODRAFT_566735</name>
</gene>
<dbReference type="SUPFAM" id="SSF50494">
    <property type="entry name" value="Trypsin-like serine proteases"/>
    <property type="match status" value="1"/>
</dbReference>
<proteinExistence type="predicted"/>
<protein>
    <submittedName>
        <fullName evidence="1">Uncharacterized protein</fullName>
    </submittedName>
</protein>
<keyword evidence="3" id="KW-1185">Reference proteome</keyword>
<dbReference type="KEGG" id="psoj:PHYSODRAFT_566735"/>
<sequence>MASGGRRAVLSLTTRFCLPHQGMATLDYLSSGSAVVLRGSQDASDSSSLAVATCQHVACPWLFPQYFTATWDWLQFVSEDFVRHSLQLLAVDAPKPEVLLELPLARKVQTHESRDLALLTLADADAWKQAEESLGLHALTLQQTPAQRGDALLFSGHRQLEEGLQLPKGVDGHFVGRSSSGQEFAWSRELLEEGMCGGAVIDAAGDECVGIVEGIVPSIGQGDDEPSLHDREAHAAWQMRQALAGHVAFIPAAEVRRFIDDEDAGNLLLTGMGLPVHM</sequence>
<organism evidence="3">
    <name type="scientific">Phytophthora sojae (strain P6497)</name>
    <name type="common">Soybean stem and root rot agent</name>
    <name type="synonym">Phytophthora megasperma f. sp. glycines</name>
    <dbReference type="NCBI Taxonomy" id="1094619"/>
    <lineage>
        <taxon>Eukaryota</taxon>
        <taxon>Sar</taxon>
        <taxon>Stramenopiles</taxon>
        <taxon>Oomycota</taxon>
        <taxon>Peronosporomycetes</taxon>
        <taxon>Peronosporales</taxon>
        <taxon>Peronosporaceae</taxon>
        <taxon>Phytophthora</taxon>
    </lineage>
</organism>
<dbReference type="KEGG" id="psoj:PHYSODRAFT_346301"/>